<reference evidence="1 2" key="1">
    <citation type="journal article" date="2012" name="Nature">
        <title>Repeated polyploidization of Gossypium genomes and the evolution of spinnable cotton fibres.</title>
        <authorList>
            <person name="Paterson A.H."/>
            <person name="Wendel J.F."/>
            <person name="Gundlach H."/>
            <person name="Guo H."/>
            <person name="Jenkins J."/>
            <person name="Jin D."/>
            <person name="Llewellyn D."/>
            <person name="Showmaker K.C."/>
            <person name="Shu S."/>
            <person name="Udall J."/>
            <person name="Yoo M.J."/>
            <person name="Byers R."/>
            <person name="Chen W."/>
            <person name="Doron-Faigenboim A."/>
            <person name="Duke M.V."/>
            <person name="Gong L."/>
            <person name="Grimwood J."/>
            <person name="Grover C."/>
            <person name="Grupp K."/>
            <person name="Hu G."/>
            <person name="Lee T.H."/>
            <person name="Li J."/>
            <person name="Lin L."/>
            <person name="Liu T."/>
            <person name="Marler B.S."/>
            <person name="Page J.T."/>
            <person name="Roberts A.W."/>
            <person name="Romanel E."/>
            <person name="Sanders W.S."/>
            <person name="Szadkowski E."/>
            <person name="Tan X."/>
            <person name="Tang H."/>
            <person name="Xu C."/>
            <person name="Wang J."/>
            <person name="Wang Z."/>
            <person name="Zhang D."/>
            <person name="Zhang L."/>
            <person name="Ashrafi H."/>
            <person name="Bedon F."/>
            <person name="Bowers J.E."/>
            <person name="Brubaker C.L."/>
            <person name="Chee P.W."/>
            <person name="Das S."/>
            <person name="Gingle A.R."/>
            <person name="Haigler C.H."/>
            <person name="Harker D."/>
            <person name="Hoffmann L.V."/>
            <person name="Hovav R."/>
            <person name="Jones D.C."/>
            <person name="Lemke C."/>
            <person name="Mansoor S."/>
            <person name="ur Rahman M."/>
            <person name="Rainville L.N."/>
            <person name="Rambani A."/>
            <person name="Reddy U.K."/>
            <person name="Rong J.K."/>
            <person name="Saranga Y."/>
            <person name="Scheffler B.E."/>
            <person name="Scheffler J.A."/>
            <person name="Stelly D.M."/>
            <person name="Triplett B.A."/>
            <person name="Van Deynze A."/>
            <person name="Vaslin M.F."/>
            <person name="Waghmare V.N."/>
            <person name="Walford S.A."/>
            <person name="Wright R.J."/>
            <person name="Zaki E.A."/>
            <person name="Zhang T."/>
            <person name="Dennis E.S."/>
            <person name="Mayer K.F."/>
            <person name="Peterson D.G."/>
            <person name="Rokhsar D.S."/>
            <person name="Wang X."/>
            <person name="Schmutz J."/>
        </authorList>
    </citation>
    <scope>NUCLEOTIDE SEQUENCE [LARGE SCALE GENOMIC DNA]</scope>
</reference>
<dbReference type="Proteomes" id="UP000032304">
    <property type="component" value="Chromosome 8"/>
</dbReference>
<accession>A0A0D2R6U9</accession>
<protein>
    <submittedName>
        <fullName evidence="1">Uncharacterized protein</fullName>
    </submittedName>
</protein>
<gene>
    <name evidence="1" type="ORF">B456_008G012000</name>
</gene>
<proteinExistence type="predicted"/>
<sequence length="67" mass="8074">MTFSLCNQKYRCHYLDLYKVLSIVPSTSQFQLFLLSLKKTYGCYQTVIYLKHFNRKNFSQNLIQKLI</sequence>
<organism evidence="1 2">
    <name type="scientific">Gossypium raimondii</name>
    <name type="common">Peruvian cotton</name>
    <name type="synonym">Gossypium klotzschianum subsp. raimondii</name>
    <dbReference type="NCBI Taxonomy" id="29730"/>
    <lineage>
        <taxon>Eukaryota</taxon>
        <taxon>Viridiplantae</taxon>
        <taxon>Streptophyta</taxon>
        <taxon>Embryophyta</taxon>
        <taxon>Tracheophyta</taxon>
        <taxon>Spermatophyta</taxon>
        <taxon>Magnoliopsida</taxon>
        <taxon>eudicotyledons</taxon>
        <taxon>Gunneridae</taxon>
        <taxon>Pentapetalae</taxon>
        <taxon>rosids</taxon>
        <taxon>malvids</taxon>
        <taxon>Malvales</taxon>
        <taxon>Malvaceae</taxon>
        <taxon>Malvoideae</taxon>
        <taxon>Gossypium</taxon>
    </lineage>
</organism>
<keyword evidence="2" id="KW-1185">Reference proteome</keyword>
<name>A0A0D2R6U9_GOSRA</name>
<dbReference type="EMBL" id="CM001747">
    <property type="protein sequence ID" value="KJB47133.1"/>
    <property type="molecule type" value="Genomic_DNA"/>
</dbReference>
<evidence type="ECO:0000313" key="1">
    <source>
        <dbReference type="EMBL" id="KJB47133.1"/>
    </source>
</evidence>
<dbReference type="AlphaFoldDB" id="A0A0D2R6U9"/>
<dbReference type="Gramene" id="KJB47133">
    <property type="protein sequence ID" value="KJB47133"/>
    <property type="gene ID" value="B456_008G012000"/>
</dbReference>
<evidence type="ECO:0000313" key="2">
    <source>
        <dbReference type="Proteomes" id="UP000032304"/>
    </source>
</evidence>